<dbReference type="EMBL" id="KV417527">
    <property type="protein sequence ID" value="KZP24288.1"/>
    <property type="molecule type" value="Genomic_DNA"/>
</dbReference>
<evidence type="ECO:0000313" key="1">
    <source>
        <dbReference type="EMBL" id="KZP24288.1"/>
    </source>
</evidence>
<accession>A0A166MT59</accession>
<proteinExistence type="predicted"/>
<reference evidence="1 2" key="1">
    <citation type="journal article" date="2016" name="Mol. Biol. Evol.">
        <title>Comparative Genomics of Early-Diverging Mushroom-Forming Fungi Provides Insights into the Origins of Lignocellulose Decay Capabilities.</title>
        <authorList>
            <person name="Nagy L.G."/>
            <person name="Riley R."/>
            <person name="Tritt A."/>
            <person name="Adam C."/>
            <person name="Daum C."/>
            <person name="Floudas D."/>
            <person name="Sun H."/>
            <person name="Yadav J.S."/>
            <person name="Pangilinan J."/>
            <person name="Larsson K.H."/>
            <person name="Matsuura K."/>
            <person name="Barry K."/>
            <person name="Labutti K."/>
            <person name="Kuo R."/>
            <person name="Ohm R.A."/>
            <person name="Bhattacharya S.S."/>
            <person name="Shirouzu T."/>
            <person name="Yoshinaga Y."/>
            <person name="Martin F.M."/>
            <person name="Grigoriev I.V."/>
            <person name="Hibbett D.S."/>
        </authorList>
    </citation>
    <scope>NUCLEOTIDE SEQUENCE [LARGE SCALE GENOMIC DNA]</scope>
    <source>
        <strain evidence="1 2">CBS 109695</strain>
    </source>
</reference>
<dbReference type="Proteomes" id="UP000076532">
    <property type="component" value="Unassembled WGS sequence"/>
</dbReference>
<dbReference type="AlphaFoldDB" id="A0A166MT59"/>
<gene>
    <name evidence="1" type="ORF">FIBSPDRAFT_427562</name>
</gene>
<evidence type="ECO:0000313" key="2">
    <source>
        <dbReference type="Proteomes" id="UP000076532"/>
    </source>
</evidence>
<organism evidence="1 2">
    <name type="scientific">Athelia psychrophila</name>
    <dbReference type="NCBI Taxonomy" id="1759441"/>
    <lineage>
        <taxon>Eukaryota</taxon>
        <taxon>Fungi</taxon>
        <taxon>Dikarya</taxon>
        <taxon>Basidiomycota</taxon>
        <taxon>Agaricomycotina</taxon>
        <taxon>Agaricomycetes</taxon>
        <taxon>Agaricomycetidae</taxon>
        <taxon>Atheliales</taxon>
        <taxon>Atheliaceae</taxon>
        <taxon>Athelia</taxon>
    </lineage>
</organism>
<name>A0A166MT59_9AGAM</name>
<sequence length="51" mass="5607">MPLPSRTMYRKAQHPFSILEMISERESTGTPCATGSMSAVFGLSGLWDSDE</sequence>
<keyword evidence="2" id="KW-1185">Reference proteome</keyword>
<protein>
    <submittedName>
        <fullName evidence="1">Uncharacterized protein</fullName>
    </submittedName>
</protein>